<evidence type="ECO:0000256" key="1">
    <source>
        <dbReference type="ARBA" id="ARBA00006594"/>
    </source>
</evidence>
<evidence type="ECO:0000256" key="8">
    <source>
        <dbReference type="RuleBase" id="RU361257"/>
    </source>
</evidence>
<dbReference type="RefSeq" id="WP_069715827.1">
    <property type="nucleotide sequence ID" value="NZ_MJEH01000005.1"/>
</dbReference>
<keyword evidence="10" id="KW-1185">Reference proteome</keyword>
<gene>
    <name evidence="9" type="ORF">BFG57_09425</name>
</gene>
<reference evidence="9 10" key="1">
    <citation type="submission" date="2016-08" db="EMBL/GenBank/DDBJ databases">
        <title>Genome of Bacillus solimangrovi GH2-4.</title>
        <authorList>
            <person name="Lim S."/>
            <person name="Kim B.-C."/>
        </authorList>
    </citation>
    <scope>NUCLEOTIDE SEQUENCE [LARGE SCALE GENOMIC DNA]</scope>
    <source>
        <strain evidence="9 10">GH2-4</strain>
    </source>
</reference>
<proteinExistence type="inferred from homology"/>
<feature type="binding site" evidence="7">
    <location>
        <position position="63"/>
    </location>
    <ligand>
        <name>S-adenosyl-L-methionine</name>
        <dbReference type="ChEBI" id="CHEBI:59789"/>
    </ligand>
</feature>
<dbReference type="EMBL" id="MJEH01000005">
    <property type="protein sequence ID" value="OEH94058.1"/>
    <property type="molecule type" value="Genomic_DNA"/>
</dbReference>
<keyword evidence="5 8" id="KW-0949">S-adenosyl-L-methionine</keyword>
<comment type="catalytic activity">
    <reaction evidence="6 8">
        <text>a 2'-deoxyadenosine in DNA + S-adenosyl-L-methionine = an N(6)-methyl-2'-deoxyadenosine in DNA + S-adenosyl-L-homocysteine + H(+)</text>
        <dbReference type="Rhea" id="RHEA:15197"/>
        <dbReference type="Rhea" id="RHEA-COMP:12418"/>
        <dbReference type="Rhea" id="RHEA-COMP:12419"/>
        <dbReference type="ChEBI" id="CHEBI:15378"/>
        <dbReference type="ChEBI" id="CHEBI:57856"/>
        <dbReference type="ChEBI" id="CHEBI:59789"/>
        <dbReference type="ChEBI" id="CHEBI:90615"/>
        <dbReference type="ChEBI" id="CHEBI:90616"/>
        <dbReference type="EC" id="2.1.1.72"/>
    </reaction>
</comment>
<dbReference type="PANTHER" id="PTHR30481:SF3">
    <property type="entry name" value="DNA ADENINE METHYLASE"/>
    <property type="match status" value="1"/>
</dbReference>
<feature type="binding site" evidence="7">
    <location>
        <position position="18"/>
    </location>
    <ligand>
        <name>S-adenosyl-L-methionine</name>
        <dbReference type="ChEBI" id="CHEBI:59789"/>
    </ligand>
</feature>
<dbReference type="Gene3D" id="1.10.1020.10">
    <property type="entry name" value="Adenine-specific Methyltransferase, Domain 2"/>
    <property type="match status" value="1"/>
</dbReference>
<comment type="similarity">
    <text evidence="1 8">Belongs to the N(4)/N(6)-methyltransferase family.</text>
</comment>
<dbReference type="NCBIfam" id="TIGR00571">
    <property type="entry name" value="dam"/>
    <property type="match status" value="1"/>
</dbReference>
<dbReference type="GO" id="GO:0009007">
    <property type="term" value="F:site-specific DNA-methyltransferase (adenine-specific) activity"/>
    <property type="evidence" value="ECO:0007669"/>
    <property type="project" value="UniProtKB-UniRule"/>
</dbReference>
<name>A0A1E5LJ51_9BACI</name>
<dbReference type="STRING" id="1305675.BFG57_09425"/>
<dbReference type="Proteomes" id="UP000095209">
    <property type="component" value="Unassembled WGS sequence"/>
</dbReference>
<evidence type="ECO:0000313" key="10">
    <source>
        <dbReference type="Proteomes" id="UP000095209"/>
    </source>
</evidence>
<protein>
    <recommendedName>
        <fullName evidence="2 8">Site-specific DNA-methyltransferase (adenine-specific)</fullName>
        <ecNumber evidence="2 8">2.1.1.72</ecNumber>
    </recommendedName>
</protein>
<accession>A0A1E5LJ51</accession>
<dbReference type="Pfam" id="PF02086">
    <property type="entry name" value="MethyltransfD12"/>
    <property type="match status" value="1"/>
</dbReference>
<dbReference type="AlphaFoldDB" id="A0A1E5LJ51"/>
<dbReference type="InterPro" id="IPR012263">
    <property type="entry name" value="M_m6A_EcoRV"/>
</dbReference>
<dbReference type="EC" id="2.1.1.72" evidence="2 8"/>
<dbReference type="InterPro" id="IPR012327">
    <property type="entry name" value="MeTrfase_D12"/>
</dbReference>
<dbReference type="Gene3D" id="3.40.50.150">
    <property type="entry name" value="Vaccinia Virus protein VP39"/>
    <property type="match status" value="1"/>
</dbReference>
<comment type="caution">
    <text evidence="9">The sequence shown here is derived from an EMBL/GenBank/DDBJ whole genome shotgun (WGS) entry which is preliminary data.</text>
</comment>
<dbReference type="PROSITE" id="PS00092">
    <property type="entry name" value="N6_MTASE"/>
    <property type="match status" value="1"/>
</dbReference>
<dbReference type="GO" id="GO:1904047">
    <property type="term" value="F:S-adenosyl-L-methionine binding"/>
    <property type="evidence" value="ECO:0007669"/>
    <property type="project" value="TreeGrafter"/>
</dbReference>
<organism evidence="9 10">
    <name type="scientific">Bacillus solimangrovi</name>
    <dbReference type="NCBI Taxonomy" id="1305675"/>
    <lineage>
        <taxon>Bacteria</taxon>
        <taxon>Bacillati</taxon>
        <taxon>Bacillota</taxon>
        <taxon>Bacilli</taxon>
        <taxon>Bacillales</taxon>
        <taxon>Bacillaceae</taxon>
        <taxon>Bacillus</taxon>
    </lineage>
</organism>
<feature type="binding site" evidence="7">
    <location>
        <position position="22"/>
    </location>
    <ligand>
        <name>S-adenosyl-L-methionine</name>
        <dbReference type="ChEBI" id="CHEBI:59789"/>
    </ligand>
</feature>
<dbReference type="PANTHER" id="PTHR30481">
    <property type="entry name" value="DNA ADENINE METHYLASE"/>
    <property type="match status" value="1"/>
</dbReference>
<dbReference type="GO" id="GO:0006298">
    <property type="term" value="P:mismatch repair"/>
    <property type="evidence" value="ECO:0007669"/>
    <property type="project" value="TreeGrafter"/>
</dbReference>
<evidence type="ECO:0000256" key="5">
    <source>
        <dbReference type="ARBA" id="ARBA00022691"/>
    </source>
</evidence>
<evidence type="ECO:0000256" key="6">
    <source>
        <dbReference type="ARBA" id="ARBA00047942"/>
    </source>
</evidence>
<dbReference type="InterPro" id="IPR023095">
    <property type="entry name" value="Ade_MeTrfase_dom_2"/>
</dbReference>
<dbReference type="GO" id="GO:0009307">
    <property type="term" value="P:DNA restriction-modification system"/>
    <property type="evidence" value="ECO:0007669"/>
    <property type="project" value="InterPro"/>
</dbReference>
<dbReference type="OrthoDB" id="9805629at2"/>
<evidence type="ECO:0000256" key="3">
    <source>
        <dbReference type="ARBA" id="ARBA00022603"/>
    </source>
</evidence>
<keyword evidence="4 8" id="KW-0808">Transferase</keyword>
<dbReference type="GO" id="GO:0043565">
    <property type="term" value="F:sequence-specific DNA binding"/>
    <property type="evidence" value="ECO:0007669"/>
    <property type="project" value="TreeGrafter"/>
</dbReference>
<dbReference type="SUPFAM" id="SSF53335">
    <property type="entry name" value="S-adenosyl-L-methionine-dependent methyltransferases"/>
    <property type="match status" value="1"/>
</dbReference>
<evidence type="ECO:0000256" key="7">
    <source>
        <dbReference type="PIRSR" id="PIRSR000398-1"/>
    </source>
</evidence>
<evidence type="ECO:0000256" key="4">
    <source>
        <dbReference type="ARBA" id="ARBA00022679"/>
    </source>
</evidence>
<sequence>MSRVHKRKVKHLQPFLKWAGGKRQLLPILRNYFPTTFDTYYEPFVGAGAVLFDLAPKTAIINDVNEQLVNVYRSIKTDVDALLHLLDEHTLNHNKDYYYKVREWDRIDKIYTMTNIERAARILYLNKTCFNGLYRVNSKGQFNVPFGKYKLPNIVNEKVLRSVNTYLNQHQVTITNDDFAETVSDAKKGDFVYFDPPYVPINRTSSFTGYSKTGFGMDEQERLRDVFINLAERGCHIILSNSYTPYIRELYRDFRIETVQASRIINSKGNSRGKIFEAVILFDGNN</sequence>
<dbReference type="InterPro" id="IPR002052">
    <property type="entry name" value="DNA_methylase_N6_adenine_CS"/>
</dbReference>
<dbReference type="PRINTS" id="PR00505">
    <property type="entry name" value="D12N6MTFRASE"/>
</dbReference>
<evidence type="ECO:0000256" key="2">
    <source>
        <dbReference type="ARBA" id="ARBA00011900"/>
    </source>
</evidence>
<dbReference type="GO" id="GO:0032259">
    <property type="term" value="P:methylation"/>
    <property type="evidence" value="ECO:0007669"/>
    <property type="project" value="UniProtKB-KW"/>
</dbReference>
<dbReference type="PIRSF" id="PIRSF000398">
    <property type="entry name" value="M_m6A_EcoRV"/>
    <property type="match status" value="1"/>
</dbReference>
<keyword evidence="3 8" id="KW-0489">Methyltransferase</keyword>
<evidence type="ECO:0000313" key="9">
    <source>
        <dbReference type="EMBL" id="OEH94058.1"/>
    </source>
</evidence>
<feature type="binding site" evidence="7">
    <location>
        <position position="195"/>
    </location>
    <ligand>
        <name>S-adenosyl-L-methionine</name>
        <dbReference type="ChEBI" id="CHEBI:59789"/>
    </ligand>
</feature>
<dbReference type="InterPro" id="IPR029063">
    <property type="entry name" value="SAM-dependent_MTases_sf"/>
</dbReference>